<dbReference type="AlphaFoldDB" id="A0A1G6DKG2"/>
<organism evidence="3 4">
    <name type="scientific">Bauldia litoralis</name>
    <dbReference type="NCBI Taxonomy" id="665467"/>
    <lineage>
        <taxon>Bacteria</taxon>
        <taxon>Pseudomonadati</taxon>
        <taxon>Pseudomonadota</taxon>
        <taxon>Alphaproteobacteria</taxon>
        <taxon>Hyphomicrobiales</taxon>
        <taxon>Kaistiaceae</taxon>
        <taxon>Bauldia</taxon>
    </lineage>
</organism>
<evidence type="ECO:0000259" key="2">
    <source>
        <dbReference type="Pfam" id="PF03713"/>
    </source>
</evidence>
<accession>A0A1G6DKG2</accession>
<keyword evidence="1" id="KW-0812">Transmembrane</keyword>
<dbReference type="EMBL" id="FMXQ01000007">
    <property type="protein sequence ID" value="SDB45606.1"/>
    <property type="molecule type" value="Genomic_DNA"/>
</dbReference>
<evidence type="ECO:0000256" key="1">
    <source>
        <dbReference type="SAM" id="Phobius"/>
    </source>
</evidence>
<dbReference type="Gene3D" id="1.20.1260.10">
    <property type="match status" value="1"/>
</dbReference>
<proteinExistence type="predicted"/>
<evidence type="ECO:0000313" key="3">
    <source>
        <dbReference type="EMBL" id="SDB45606.1"/>
    </source>
</evidence>
<keyword evidence="4" id="KW-1185">Reference proteome</keyword>
<gene>
    <name evidence="3" type="ORF">SAMN02982931_03531</name>
</gene>
<dbReference type="InterPro" id="IPR012347">
    <property type="entry name" value="Ferritin-like"/>
</dbReference>
<name>A0A1G6DKG2_9HYPH</name>
<dbReference type="InterPro" id="IPR005183">
    <property type="entry name" value="DUF305_CopM-like"/>
</dbReference>
<keyword evidence="1" id="KW-1133">Transmembrane helix</keyword>
<dbReference type="Pfam" id="PF03713">
    <property type="entry name" value="DUF305"/>
    <property type="match status" value="1"/>
</dbReference>
<dbReference type="OrthoDB" id="517560at2"/>
<reference evidence="3 4" key="1">
    <citation type="submission" date="2016-10" db="EMBL/GenBank/DDBJ databases">
        <authorList>
            <person name="de Groot N.N."/>
        </authorList>
    </citation>
    <scope>NUCLEOTIDE SEQUENCE [LARGE SCALE GENOMIC DNA]</scope>
    <source>
        <strain evidence="3 4">ATCC 35022</strain>
    </source>
</reference>
<protein>
    <recommendedName>
        <fullName evidence="2">DUF305 domain-containing protein</fullName>
    </recommendedName>
</protein>
<feature type="domain" description="DUF305" evidence="2">
    <location>
        <begin position="92"/>
        <end position="149"/>
    </location>
</feature>
<feature type="transmembrane region" description="Helical" evidence="1">
    <location>
        <begin position="6"/>
        <end position="27"/>
    </location>
</feature>
<sequence>MSYLRFGAMIATSTIVMFILMYFNTYVFEHVYFSETRTYMAIVMGAIMAVIMLGFMWGMYKNTAANWIIMAAAFVVFGAALWLVRSQVTVGDLSYMRAMIPHHSIAIMTSKRAGLSDPRVRKLADEIVAAQNKEIAEMRYLIHDIEANGDAGDAWPLGTRPAEPATLDEALASAEVAVLDLEGLTDEEISGTIGGAASCSFERAVRSPPVLVVAKDGATGVMKLSGRLVRLVGSEEADATDAAVAFETDGARLVVMPTADNDQADLLFELDRGLRVGYAGYWRCAA</sequence>
<keyword evidence="1" id="KW-0472">Membrane</keyword>
<feature type="transmembrane region" description="Helical" evidence="1">
    <location>
        <begin position="39"/>
        <end position="58"/>
    </location>
</feature>
<feature type="transmembrane region" description="Helical" evidence="1">
    <location>
        <begin position="64"/>
        <end position="84"/>
    </location>
</feature>
<dbReference type="Proteomes" id="UP000199071">
    <property type="component" value="Unassembled WGS sequence"/>
</dbReference>
<dbReference type="STRING" id="665467.SAMN02982931_03531"/>
<evidence type="ECO:0000313" key="4">
    <source>
        <dbReference type="Proteomes" id="UP000199071"/>
    </source>
</evidence>